<keyword evidence="2" id="KW-1185">Reference proteome</keyword>
<evidence type="ECO:0000313" key="2">
    <source>
        <dbReference type="Proteomes" id="UP000646946"/>
    </source>
</evidence>
<protein>
    <submittedName>
        <fullName evidence="1">Uncharacterized protein</fullName>
    </submittedName>
</protein>
<dbReference type="AlphaFoldDB" id="A0A832XJI0"/>
<accession>A0A832XJI0</accession>
<evidence type="ECO:0000313" key="1">
    <source>
        <dbReference type="EMBL" id="HIK00637.1"/>
    </source>
</evidence>
<dbReference type="EMBL" id="DVAB01000031">
    <property type="protein sequence ID" value="HIK00637.1"/>
    <property type="molecule type" value="Genomic_DNA"/>
</dbReference>
<name>A0A832XJI0_9ARCH</name>
<sequence length="234" mass="26408">MNKKYLITMAIVLLFLVHPIYAASEEIMDMRLVDQNILIVTLQGYQEISQDSLNNPEIVFEIKKGYEYLFNATITDFQIGNGDTFLWKVTLYGDFSSGIKINEMPYHYSLYLPTSADSIELNGKSVIANYNSKKEYFIDTSSKVGSFSIAAQSIDIAPLASSKLPIKNAANSYGKNSQSRFLIPGYTLVTGSEAQQTAEMYKPHFYTTLNDRVYSEVRYRVIRGNDPYSGINSI</sequence>
<dbReference type="Proteomes" id="UP000646946">
    <property type="component" value="Unassembled WGS sequence"/>
</dbReference>
<comment type="caution">
    <text evidence="1">The sequence shown here is derived from an EMBL/GenBank/DDBJ whole genome shotgun (WGS) entry which is preliminary data.</text>
</comment>
<gene>
    <name evidence="1" type="ORF">H1016_03795</name>
</gene>
<organism evidence="1 2">
    <name type="scientific">Candidatus Naiadarchaeum limnaeum</name>
    <dbReference type="NCBI Taxonomy" id="2756139"/>
    <lineage>
        <taxon>Archaea</taxon>
        <taxon>Candidatus Undinarchaeota</taxon>
        <taxon>Candidatus Undinarchaeia</taxon>
        <taxon>Candidatus Naiadarchaeales</taxon>
        <taxon>Candidatus Naiadarchaeaceae</taxon>
        <taxon>Candidatus Naiadarchaeum</taxon>
    </lineage>
</organism>
<reference evidence="1 2" key="1">
    <citation type="journal article" name="Nat. Commun.">
        <title>Undinarchaeota illuminate DPANN phylogeny and the impact of gene transfer on archaeal evolution.</title>
        <authorList>
            <person name="Dombrowski N."/>
            <person name="Williams T.A."/>
            <person name="Sun J."/>
            <person name="Woodcroft B.J."/>
            <person name="Lee J.H."/>
            <person name="Minh B.Q."/>
            <person name="Rinke C."/>
            <person name="Spang A."/>
        </authorList>
    </citation>
    <scope>NUCLEOTIDE SEQUENCE [LARGE SCALE GENOMIC DNA]</scope>
    <source>
        <strain evidence="1">MAG_bin1129</strain>
    </source>
</reference>
<proteinExistence type="predicted"/>